<dbReference type="Proteomes" id="UP000234462">
    <property type="component" value="Unassembled WGS sequence"/>
</dbReference>
<evidence type="ECO:0000256" key="1">
    <source>
        <dbReference type="SAM" id="SignalP"/>
    </source>
</evidence>
<keyword evidence="1" id="KW-0732">Signal</keyword>
<dbReference type="NCBIfam" id="NF038094">
    <property type="entry name" value="CueP_fam"/>
    <property type="match status" value="1"/>
</dbReference>
<dbReference type="PROSITE" id="PS51257">
    <property type="entry name" value="PROKAR_LIPOPROTEIN"/>
    <property type="match status" value="1"/>
</dbReference>
<dbReference type="AlphaFoldDB" id="A0A2H1L8S9"/>
<protein>
    <recommendedName>
        <fullName evidence="4">CueP family metal-binding protein</fullName>
    </recommendedName>
</protein>
<proteinExistence type="predicted"/>
<dbReference type="Gene3D" id="2.60.40.3700">
    <property type="match status" value="1"/>
</dbReference>
<evidence type="ECO:0000313" key="3">
    <source>
        <dbReference type="Proteomes" id="UP000234462"/>
    </source>
</evidence>
<name>A0A2H1L8S9_9MICO</name>
<evidence type="ECO:0000313" key="2">
    <source>
        <dbReference type="EMBL" id="SMY13297.1"/>
    </source>
</evidence>
<accession>A0A2H1L8S9</accession>
<gene>
    <name evidence="2" type="ORF">BJEO58_02913</name>
</gene>
<dbReference type="RefSeq" id="WP_101590179.1">
    <property type="nucleotide sequence ID" value="NZ_FXZM01000032.1"/>
</dbReference>
<dbReference type="EMBL" id="FXZM01000032">
    <property type="protein sequence ID" value="SMY13297.1"/>
    <property type="molecule type" value="Genomic_DNA"/>
</dbReference>
<organism evidence="2 3">
    <name type="scientific">Brevibacterium jeotgali</name>
    <dbReference type="NCBI Taxonomy" id="1262550"/>
    <lineage>
        <taxon>Bacteria</taxon>
        <taxon>Bacillati</taxon>
        <taxon>Actinomycetota</taxon>
        <taxon>Actinomycetes</taxon>
        <taxon>Micrococcales</taxon>
        <taxon>Brevibacteriaceae</taxon>
        <taxon>Brevibacterium</taxon>
    </lineage>
</organism>
<keyword evidence="3" id="KW-1185">Reference proteome</keyword>
<dbReference type="InterPro" id="IPR047808">
    <property type="entry name" value="CueP-like"/>
</dbReference>
<dbReference type="OrthoDB" id="73040at2"/>
<reference evidence="3" key="1">
    <citation type="submission" date="2017-03" db="EMBL/GenBank/DDBJ databases">
        <authorList>
            <person name="Monnet C."/>
        </authorList>
    </citation>
    <scope>NUCLEOTIDE SEQUENCE [LARGE SCALE GENOMIC DNA]</scope>
    <source>
        <strain evidence="3">SJ5-8</strain>
    </source>
</reference>
<dbReference type="Pfam" id="PF21172">
    <property type="entry name" value="CueP"/>
    <property type="match status" value="1"/>
</dbReference>
<evidence type="ECO:0008006" key="4">
    <source>
        <dbReference type="Google" id="ProtNLM"/>
    </source>
</evidence>
<sequence length="193" mass="20864">MKRLAMAATAFTLVLAGCAPADPNPSSTTGQDATIDLLSDFGLAEMDAVEAIDHLDRLAVTDRPADLMASVYPDELVLTDNVREVTLDIPEDSSYLSIAPYVDQTHDCFYHSLTTCLGELSNENIELQIVDNATGEEIIDEEMTTFDNGFIGVWVPNNIADGTIEITYDGLTGSTDFTTTDEGATCITDLRVE</sequence>
<feature type="signal peptide" evidence="1">
    <location>
        <begin position="1"/>
        <end position="21"/>
    </location>
</feature>
<feature type="chain" id="PRO_5013695410" description="CueP family metal-binding protein" evidence="1">
    <location>
        <begin position="22"/>
        <end position="193"/>
    </location>
</feature>